<evidence type="ECO:0000256" key="1">
    <source>
        <dbReference type="HAMAP-Rule" id="MF_01538"/>
    </source>
</evidence>
<name>A0A6M0QCD7_9BACI</name>
<dbReference type="NCBIfam" id="NF010193">
    <property type="entry name" value="PRK13672.1"/>
    <property type="match status" value="1"/>
</dbReference>
<accession>A0A6M0QCD7</accession>
<evidence type="ECO:0000313" key="3">
    <source>
        <dbReference type="EMBL" id="NEY72758.1"/>
    </source>
</evidence>
<keyword evidence="4" id="KW-1185">Reference proteome</keyword>
<dbReference type="PIRSF" id="PIRSF037262">
    <property type="entry name" value="UCP037262"/>
    <property type="match status" value="1"/>
</dbReference>
<dbReference type="SUPFAM" id="SSF140652">
    <property type="entry name" value="YozE-like"/>
    <property type="match status" value="1"/>
</dbReference>
<protein>
    <recommendedName>
        <fullName evidence="1">UPF0346 protein G4D63_13555</fullName>
    </recommendedName>
</protein>
<dbReference type="InterPro" id="IPR023089">
    <property type="entry name" value="YozE_SAM-like"/>
</dbReference>
<dbReference type="AlphaFoldDB" id="A0A6M0QCD7"/>
<reference evidence="3 4" key="1">
    <citation type="submission" date="2020-02" db="EMBL/GenBank/DDBJ databases">
        <title>Bacillus aquiflavi sp. nov., isolated from yellow water of strong flavor Chinese baijiu in Yibin region of China.</title>
        <authorList>
            <person name="Xie J."/>
        </authorList>
    </citation>
    <scope>NUCLEOTIDE SEQUENCE [LARGE SCALE GENOMIC DNA]</scope>
    <source>
        <strain evidence="3 4">SA4</strain>
    </source>
</reference>
<dbReference type="Pfam" id="PF06855">
    <property type="entry name" value="YozE_SAM_like"/>
    <property type="match status" value="1"/>
</dbReference>
<feature type="domain" description="YozE SAM-like" evidence="2">
    <location>
        <begin position="4"/>
        <end position="70"/>
    </location>
</feature>
<dbReference type="Gene3D" id="1.10.150.260">
    <property type="entry name" value="YozE SAM-like"/>
    <property type="match status" value="1"/>
</dbReference>
<proteinExistence type="inferred from homology"/>
<evidence type="ECO:0000259" key="2">
    <source>
        <dbReference type="Pfam" id="PF06855"/>
    </source>
</evidence>
<sequence length="72" mass="8731">MTKSFYHFLLKYRALKPRDEISEFANAAYEDHGFPKQSKDYYELTNYLELNGFYLKSMSTFDHVWDLYKQEG</sequence>
<dbReference type="InterPro" id="IPR010673">
    <property type="entry name" value="UPF0346"/>
</dbReference>
<comment type="similarity">
    <text evidence="1">Belongs to the UPF0346 family.</text>
</comment>
<dbReference type="HAMAP" id="MF_01538">
    <property type="entry name" value="UPF0346"/>
    <property type="match status" value="1"/>
</dbReference>
<comment type="caution">
    <text evidence="3">The sequence shown here is derived from an EMBL/GenBank/DDBJ whole genome shotgun (WGS) entry which is preliminary data.</text>
</comment>
<dbReference type="EMBL" id="JAAIWM010000004">
    <property type="protein sequence ID" value="NEY72758.1"/>
    <property type="molecule type" value="Genomic_DNA"/>
</dbReference>
<gene>
    <name evidence="3" type="ORF">G4D63_13555</name>
</gene>
<dbReference type="InterPro" id="IPR036806">
    <property type="entry name" value="YozE_SAM-like_sf"/>
</dbReference>
<organism evidence="3 4">
    <name type="scientific">Bacillus mesophilus</name>
    <dbReference type="NCBI Taxonomy" id="1808955"/>
    <lineage>
        <taxon>Bacteria</taxon>
        <taxon>Bacillati</taxon>
        <taxon>Bacillota</taxon>
        <taxon>Bacilli</taxon>
        <taxon>Bacillales</taxon>
        <taxon>Bacillaceae</taxon>
        <taxon>Bacillus</taxon>
    </lineage>
</organism>
<dbReference type="Proteomes" id="UP000481043">
    <property type="component" value="Unassembled WGS sequence"/>
</dbReference>
<evidence type="ECO:0000313" key="4">
    <source>
        <dbReference type="Proteomes" id="UP000481043"/>
    </source>
</evidence>
<dbReference type="RefSeq" id="WP_163180206.1">
    <property type="nucleotide sequence ID" value="NZ_JAAIWM010000004.1"/>
</dbReference>